<dbReference type="PANTHER" id="PTHR35526:SF6">
    <property type="entry name" value="SLR1861 PROTEIN"/>
    <property type="match status" value="1"/>
</dbReference>
<evidence type="ECO:0000256" key="1">
    <source>
        <dbReference type="ARBA" id="ARBA00022527"/>
    </source>
</evidence>
<gene>
    <name evidence="3" type="ORF">IQ217_04045</name>
</gene>
<reference evidence="3 4" key="1">
    <citation type="submission" date="2020-10" db="EMBL/GenBank/DDBJ databases">
        <authorList>
            <person name="Castelo-Branco R."/>
            <person name="Eusebio N."/>
            <person name="Adriana R."/>
            <person name="Vieira A."/>
            <person name="Brugerolle De Fraissinette N."/>
            <person name="Rezende De Castro R."/>
            <person name="Schneider M.P."/>
            <person name="Vasconcelos V."/>
            <person name="Leao P.N."/>
        </authorList>
    </citation>
    <scope>NUCLEOTIDE SEQUENCE [LARGE SCALE GENOMIC DNA]</scope>
    <source>
        <strain evidence="3 4">LEGE 00031</strain>
    </source>
</reference>
<dbReference type="Gene3D" id="3.30.565.10">
    <property type="entry name" value="Histidine kinase-like ATPase, C-terminal domain"/>
    <property type="match status" value="1"/>
</dbReference>
<protein>
    <submittedName>
        <fullName evidence="3">Anti-sigma regulatory factor</fullName>
    </submittedName>
</protein>
<evidence type="ECO:0000259" key="2">
    <source>
        <dbReference type="Pfam" id="PF13581"/>
    </source>
</evidence>
<dbReference type="EMBL" id="JADEVV010000008">
    <property type="protein sequence ID" value="MBE9253045.1"/>
    <property type="molecule type" value="Genomic_DNA"/>
</dbReference>
<dbReference type="SUPFAM" id="SSF55874">
    <property type="entry name" value="ATPase domain of HSP90 chaperone/DNA topoisomerase II/histidine kinase"/>
    <property type="match status" value="1"/>
</dbReference>
<organism evidence="3 4">
    <name type="scientific">Synechocystis salina LEGE 00031</name>
    <dbReference type="NCBI Taxonomy" id="1828736"/>
    <lineage>
        <taxon>Bacteria</taxon>
        <taxon>Bacillati</taxon>
        <taxon>Cyanobacteriota</taxon>
        <taxon>Cyanophyceae</taxon>
        <taxon>Synechococcales</taxon>
        <taxon>Merismopediaceae</taxon>
        <taxon>Synechocystis</taxon>
    </lineage>
</organism>
<dbReference type="InterPro" id="IPR036890">
    <property type="entry name" value="HATPase_C_sf"/>
</dbReference>
<keyword evidence="4" id="KW-1185">Reference proteome</keyword>
<dbReference type="PANTHER" id="PTHR35526">
    <property type="entry name" value="ANTI-SIGMA-F FACTOR RSBW-RELATED"/>
    <property type="match status" value="1"/>
</dbReference>
<dbReference type="InterPro" id="IPR050267">
    <property type="entry name" value="Anti-sigma-factor_SerPK"/>
</dbReference>
<proteinExistence type="predicted"/>
<dbReference type="Proteomes" id="UP000658720">
    <property type="component" value="Unassembled WGS sequence"/>
</dbReference>
<dbReference type="CDD" id="cd16936">
    <property type="entry name" value="HATPase_RsbW-like"/>
    <property type="match status" value="1"/>
</dbReference>
<evidence type="ECO:0000313" key="3">
    <source>
        <dbReference type="EMBL" id="MBE9253045.1"/>
    </source>
</evidence>
<sequence>MTILNFPADLDALNSIGKHILDQAQVVGLPKKRAYKLRLAVDELATNIINYGYANAPGHNQISIQVEADERKLKVTMVDTGLAYDPRDRQFDQSILSLEAEDRPIGGLGIFLALQSVDEFTYEARDDKNISCLVMNLDSSGNG</sequence>
<dbReference type="InterPro" id="IPR003594">
    <property type="entry name" value="HATPase_dom"/>
</dbReference>
<feature type="domain" description="Histidine kinase/HSP90-like ATPase" evidence="2">
    <location>
        <begin position="6"/>
        <end position="130"/>
    </location>
</feature>
<keyword evidence="1" id="KW-0418">Kinase</keyword>
<comment type="caution">
    <text evidence="3">The sequence shown here is derived from an EMBL/GenBank/DDBJ whole genome shotgun (WGS) entry which is preliminary data.</text>
</comment>
<keyword evidence="1" id="KW-0723">Serine/threonine-protein kinase</keyword>
<accession>A0ABR9VNW1</accession>
<evidence type="ECO:0000313" key="4">
    <source>
        <dbReference type="Proteomes" id="UP000658720"/>
    </source>
</evidence>
<dbReference type="Pfam" id="PF13581">
    <property type="entry name" value="HATPase_c_2"/>
    <property type="match status" value="1"/>
</dbReference>
<dbReference type="RefSeq" id="WP_194019001.1">
    <property type="nucleotide sequence ID" value="NZ_JADEVV010000008.1"/>
</dbReference>
<keyword evidence="1" id="KW-0808">Transferase</keyword>
<name>A0ABR9VNW1_9SYNC</name>